<dbReference type="GO" id="GO:0005829">
    <property type="term" value="C:cytosol"/>
    <property type="evidence" value="ECO:0007669"/>
    <property type="project" value="TreeGrafter"/>
</dbReference>
<dbReference type="STRING" id="474960.SAMN05216180_2988"/>
<dbReference type="GO" id="GO:0019305">
    <property type="term" value="P:dTDP-rhamnose biosynthetic process"/>
    <property type="evidence" value="ECO:0007669"/>
    <property type="project" value="UniProtKB-UniRule"/>
</dbReference>
<dbReference type="RefSeq" id="WP_092756637.1">
    <property type="nucleotide sequence ID" value="NZ_FOCG01000007.1"/>
</dbReference>
<dbReference type="PANTHER" id="PTHR21047:SF2">
    <property type="entry name" value="THYMIDINE DIPHOSPHO-4-KETO-RHAMNOSE 3,5-EPIMERASE"/>
    <property type="match status" value="1"/>
</dbReference>
<keyword evidence="3" id="KW-0413">Isomerase</keyword>
<comment type="catalytic activity">
    <reaction evidence="3">
        <text>dTDP-4-dehydro-6-deoxy-alpha-D-glucose = dTDP-4-dehydro-beta-L-rhamnose</text>
        <dbReference type="Rhea" id="RHEA:16969"/>
        <dbReference type="ChEBI" id="CHEBI:57649"/>
        <dbReference type="ChEBI" id="CHEBI:62830"/>
        <dbReference type="EC" id="5.1.3.13"/>
    </reaction>
</comment>
<dbReference type="Gene3D" id="2.60.120.10">
    <property type="entry name" value="Jelly Rolls"/>
    <property type="match status" value="1"/>
</dbReference>
<feature type="site" description="Participates in a stacking interaction with the thymidine ring of dTDP-4-oxo-6-deoxyglucose" evidence="2">
    <location>
        <position position="138"/>
    </location>
</feature>
<dbReference type="UniPathway" id="UPA00124"/>
<organism evidence="4 5">
    <name type="scientific">Hydrogenoanaerobacterium saccharovorans</name>
    <dbReference type="NCBI Taxonomy" id="474960"/>
    <lineage>
        <taxon>Bacteria</taxon>
        <taxon>Bacillati</taxon>
        <taxon>Bacillota</taxon>
        <taxon>Clostridia</taxon>
        <taxon>Eubacteriales</taxon>
        <taxon>Oscillospiraceae</taxon>
        <taxon>Hydrogenoanaerobacterium</taxon>
    </lineage>
</organism>
<dbReference type="InterPro" id="IPR014710">
    <property type="entry name" value="RmlC-like_jellyroll"/>
</dbReference>
<gene>
    <name evidence="4" type="ORF">SAMN05216180_2988</name>
</gene>
<evidence type="ECO:0000313" key="5">
    <source>
        <dbReference type="Proteomes" id="UP000199158"/>
    </source>
</evidence>
<sequence>MRITELAIASVKVLEPDVFEDYRGYYMESYSSRTLEEYGIDNVFVQDNHLLSLKRGTIRGIHFQNAPKAQTKLLRCTRGIILDIAVDLRKDSPTYKKYVTVVLTGQNKKQIFIPKGFGHACLSLTDDTEVQYKVDEFYYPEYDRAIAWDDPELAIQWGINEIVVSPKDKNAPKLADSDANFSMENCR</sequence>
<feature type="active site" description="Proton acceptor" evidence="1">
    <location>
        <position position="62"/>
    </location>
</feature>
<feature type="active site" description="Proton donor" evidence="1">
    <location>
        <position position="132"/>
    </location>
</feature>
<evidence type="ECO:0000313" key="4">
    <source>
        <dbReference type="EMBL" id="SEN17871.1"/>
    </source>
</evidence>
<keyword evidence="5" id="KW-1185">Reference proteome</keyword>
<dbReference type="CDD" id="cd00438">
    <property type="entry name" value="cupin_RmlC"/>
    <property type="match status" value="1"/>
</dbReference>
<dbReference type="GO" id="GO:0008830">
    <property type="term" value="F:dTDP-4-dehydrorhamnose 3,5-epimerase activity"/>
    <property type="evidence" value="ECO:0007669"/>
    <property type="project" value="UniProtKB-UniRule"/>
</dbReference>
<dbReference type="Proteomes" id="UP000199158">
    <property type="component" value="Unassembled WGS sequence"/>
</dbReference>
<dbReference type="GO" id="GO:0000271">
    <property type="term" value="P:polysaccharide biosynthetic process"/>
    <property type="evidence" value="ECO:0007669"/>
    <property type="project" value="TreeGrafter"/>
</dbReference>
<comment type="function">
    <text evidence="3">Catalyzes the epimerization of the C3' and C5'positions of dTDP-6-deoxy-D-xylo-4-hexulose, forming dTDP-6-deoxy-L-lyxo-4-hexulose.</text>
</comment>
<reference evidence="4 5" key="1">
    <citation type="submission" date="2016-10" db="EMBL/GenBank/DDBJ databases">
        <authorList>
            <person name="de Groot N.N."/>
        </authorList>
    </citation>
    <scope>NUCLEOTIDE SEQUENCE [LARGE SCALE GENOMIC DNA]</scope>
    <source>
        <strain evidence="4 5">CGMCC 1.5070</strain>
    </source>
</reference>
<evidence type="ECO:0000256" key="3">
    <source>
        <dbReference type="RuleBase" id="RU364069"/>
    </source>
</evidence>
<dbReference type="NCBIfam" id="TIGR01221">
    <property type="entry name" value="rmlC"/>
    <property type="match status" value="1"/>
</dbReference>
<comment type="similarity">
    <text evidence="3">Belongs to the dTDP-4-dehydrorhamnose 3,5-epimerase family.</text>
</comment>
<dbReference type="OrthoDB" id="9800680at2"/>
<dbReference type="SUPFAM" id="SSF51182">
    <property type="entry name" value="RmlC-like cupins"/>
    <property type="match status" value="1"/>
</dbReference>
<dbReference type="Pfam" id="PF00908">
    <property type="entry name" value="dTDP_sugar_isom"/>
    <property type="match status" value="1"/>
</dbReference>
<dbReference type="InterPro" id="IPR011051">
    <property type="entry name" value="RmlC_Cupin_sf"/>
</dbReference>
<comment type="subunit">
    <text evidence="3">Homodimer.</text>
</comment>
<proteinExistence type="inferred from homology"/>
<name>A0A1H8EE73_9FIRM</name>
<dbReference type="AlphaFoldDB" id="A0A1H8EE73"/>
<evidence type="ECO:0000256" key="2">
    <source>
        <dbReference type="PIRSR" id="PIRSR600888-3"/>
    </source>
</evidence>
<dbReference type="InterPro" id="IPR000888">
    <property type="entry name" value="RmlC-like"/>
</dbReference>
<comment type="pathway">
    <text evidence="3">Carbohydrate biosynthesis; dTDP-L-rhamnose biosynthesis.</text>
</comment>
<dbReference type="EMBL" id="FOCG01000007">
    <property type="protein sequence ID" value="SEN17871.1"/>
    <property type="molecule type" value="Genomic_DNA"/>
</dbReference>
<evidence type="ECO:0000256" key="1">
    <source>
        <dbReference type="PIRSR" id="PIRSR600888-1"/>
    </source>
</evidence>
<dbReference type="EC" id="5.1.3.13" evidence="3"/>
<protein>
    <recommendedName>
        <fullName evidence="3">dTDP-4-dehydrorhamnose 3,5-epimerase</fullName>
        <ecNumber evidence="3">5.1.3.13</ecNumber>
    </recommendedName>
    <alternativeName>
        <fullName evidence="3">Thymidine diphospho-4-keto-rhamnose 3,5-epimerase</fullName>
    </alternativeName>
</protein>
<accession>A0A1H8EE73</accession>
<dbReference type="PANTHER" id="PTHR21047">
    <property type="entry name" value="DTDP-6-DEOXY-D-GLUCOSE-3,5 EPIMERASE"/>
    <property type="match status" value="1"/>
</dbReference>